<dbReference type="Proteomes" id="UP000472271">
    <property type="component" value="Chromosome 16"/>
</dbReference>
<reference evidence="10" key="3">
    <citation type="submission" date="2025-09" db="UniProtKB">
        <authorList>
            <consortium name="Ensembl"/>
        </authorList>
    </citation>
    <scope>IDENTIFICATION</scope>
</reference>
<name>A0A672ZZ35_9TELE</name>
<comment type="function">
    <text evidence="9">Plasma membrane transporter mediating the uptake by cells of the water soluble vitamin B2/riboflavin that plays a key role in biochemical oxidation-reduction reactions of the carbohydrate, lipid, and amino acid metabolism.</text>
</comment>
<evidence type="ECO:0000256" key="1">
    <source>
        <dbReference type="ARBA" id="ARBA00000215"/>
    </source>
</evidence>
<accession>A0A672ZZ35</accession>
<keyword evidence="8 9" id="KW-0472">Membrane</keyword>
<evidence type="ECO:0000313" key="10">
    <source>
        <dbReference type="Ensembl" id="ENSSORP00005021578.1"/>
    </source>
</evidence>
<dbReference type="InParanoid" id="A0A672ZZ35"/>
<reference evidence="10" key="1">
    <citation type="submission" date="2019-06" db="EMBL/GenBank/DDBJ databases">
        <authorList>
            <consortium name="Wellcome Sanger Institute Data Sharing"/>
        </authorList>
    </citation>
    <scope>NUCLEOTIDE SEQUENCE [LARGE SCALE GENOMIC DNA]</scope>
</reference>
<feature type="transmembrane region" description="Helical" evidence="9">
    <location>
        <begin position="12"/>
        <end position="30"/>
    </location>
</feature>
<evidence type="ECO:0000256" key="3">
    <source>
        <dbReference type="ARBA" id="ARBA00006366"/>
    </source>
</evidence>
<comment type="subcellular location">
    <subcellularLocation>
        <location evidence="2 9">Cell membrane</location>
        <topology evidence="2 9">Multi-pass membrane protein</topology>
    </subcellularLocation>
</comment>
<proteinExistence type="inferred from homology"/>
<dbReference type="Pfam" id="PF06237">
    <property type="entry name" value="SLC52_ribofla_tr"/>
    <property type="match status" value="1"/>
</dbReference>
<dbReference type="Ensembl" id="ENSSORT00005022224.1">
    <property type="protein sequence ID" value="ENSSORP00005021578.1"/>
    <property type="gene ID" value="ENSSORG00005010561.1"/>
</dbReference>
<reference evidence="10" key="2">
    <citation type="submission" date="2025-08" db="UniProtKB">
        <authorList>
            <consortium name="Ensembl"/>
        </authorList>
    </citation>
    <scope>IDENTIFICATION</scope>
</reference>
<comment type="similarity">
    <text evidence="3 9">Belongs to the riboflavin transporter family.</text>
</comment>
<dbReference type="GO" id="GO:0005886">
    <property type="term" value="C:plasma membrane"/>
    <property type="evidence" value="ECO:0007669"/>
    <property type="project" value="UniProtKB-SubCell"/>
</dbReference>
<comment type="caution">
    <text evidence="9">Lacks conserved residue(s) required for the propagation of feature annotation.</text>
</comment>
<keyword evidence="5 9" id="KW-1003">Cell membrane</keyword>
<evidence type="ECO:0000256" key="5">
    <source>
        <dbReference type="ARBA" id="ARBA00022475"/>
    </source>
</evidence>
<dbReference type="AlphaFoldDB" id="A0A672ZZ35"/>
<evidence type="ECO:0000313" key="11">
    <source>
        <dbReference type="Proteomes" id="UP000472271"/>
    </source>
</evidence>
<evidence type="ECO:0000256" key="9">
    <source>
        <dbReference type="RuleBase" id="RU368035"/>
    </source>
</evidence>
<dbReference type="InterPro" id="IPR009357">
    <property type="entry name" value="Riboflavin_transptr"/>
</dbReference>
<protein>
    <recommendedName>
        <fullName evidence="9">Riboflavin transporter</fullName>
    </recommendedName>
</protein>
<sequence length="71" mass="7958">SASLIPDRPLLAFVMSLLTHVLLPLVVPAITEGWYLPSYLTVLIQMANIGPLLHHPHAPFSPREERPLLRQ</sequence>
<evidence type="ECO:0000256" key="4">
    <source>
        <dbReference type="ARBA" id="ARBA00022448"/>
    </source>
</evidence>
<dbReference type="GO" id="GO:0032217">
    <property type="term" value="F:riboflavin transmembrane transporter activity"/>
    <property type="evidence" value="ECO:0007669"/>
    <property type="project" value="UniProtKB-UniRule"/>
</dbReference>
<keyword evidence="7 9" id="KW-1133">Transmembrane helix</keyword>
<organism evidence="10 11">
    <name type="scientific">Sphaeramia orbicularis</name>
    <name type="common">orbiculate cardinalfish</name>
    <dbReference type="NCBI Taxonomy" id="375764"/>
    <lineage>
        <taxon>Eukaryota</taxon>
        <taxon>Metazoa</taxon>
        <taxon>Chordata</taxon>
        <taxon>Craniata</taxon>
        <taxon>Vertebrata</taxon>
        <taxon>Euteleostomi</taxon>
        <taxon>Actinopterygii</taxon>
        <taxon>Neopterygii</taxon>
        <taxon>Teleostei</taxon>
        <taxon>Neoteleostei</taxon>
        <taxon>Acanthomorphata</taxon>
        <taxon>Gobiaria</taxon>
        <taxon>Kurtiformes</taxon>
        <taxon>Apogonoidei</taxon>
        <taxon>Apogonidae</taxon>
        <taxon>Apogoninae</taxon>
        <taxon>Sphaeramia</taxon>
    </lineage>
</organism>
<keyword evidence="6 9" id="KW-0812">Transmembrane</keyword>
<evidence type="ECO:0000256" key="6">
    <source>
        <dbReference type="ARBA" id="ARBA00022692"/>
    </source>
</evidence>
<keyword evidence="4 9" id="KW-0813">Transport</keyword>
<evidence type="ECO:0000256" key="2">
    <source>
        <dbReference type="ARBA" id="ARBA00004651"/>
    </source>
</evidence>
<evidence type="ECO:0000256" key="8">
    <source>
        <dbReference type="ARBA" id="ARBA00023136"/>
    </source>
</evidence>
<comment type="catalytic activity">
    <reaction evidence="1 9">
        <text>riboflavin(in) = riboflavin(out)</text>
        <dbReference type="Rhea" id="RHEA:35015"/>
        <dbReference type="ChEBI" id="CHEBI:57986"/>
    </reaction>
</comment>
<keyword evidence="11" id="KW-1185">Reference proteome</keyword>
<evidence type="ECO:0000256" key="7">
    <source>
        <dbReference type="ARBA" id="ARBA00022989"/>
    </source>
</evidence>